<comment type="similarity">
    <text evidence="3 10">Belongs to the FliL family.</text>
</comment>
<dbReference type="PANTHER" id="PTHR35091">
    <property type="entry name" value="FLAGELLAR PROTEIN FLIL"/>
    <property type="match status" value="1"/>
</dbReference>
<reference evidence="11 14" key="1">
    <citation type="submission" date="2020-08" db="EMBL/GenBank/DDBJ databases">
        <title>Genomic Encyclopedia of Type Strains, Phase IV (KMG-IV): sequencing the most valuable type-strain genomes for metagenomic binning, comparative biology and taxonomic classification.</title>
        <authorList>
            <person name="Goeker M."/>
        </authorList>
    </citation>
    <scope>NUCLEOTIDE SEQUENCE [LARGE SCALE GENOMIC DNA]</scope>
    <source>
        <strain evidence="11 14">DSM 101535</strain>
    </source>
</reference>
<evidence type="ECO:0000256" key="5">
    <source>
        <dbReference type="ARBA" id="ARBA00022500"/>
    </source>
</evidence>
<keyword evidence="4" id="KW-1003">Cell membrane</keyword>
<dbReference type="RefSeq" id="WP_311770333.1">
    <property type="nucleotide sequence ID" value="NZ_BAABAR010000004.1"/>
</dbReference>
<dbReference type="GO" id="GO:0005886">
    <property type="term" value="C:plasma membrane"/>
    <property type="evidence" value="ECO:0007669"/>
    <property type="project" value="UniProtKB-SubCell"/>
</dbReference>
<keyword evidence="7 10" id="KW-0283">Flagellar rotation</keyword>
<comment type="subcellular location">
    <subcellularLocation>
        <location evidence="10">Cell inner membrane</location>
    </subcellularLocation>
    <subcellularLocation>
        <location evidence="2">Cell membrane</location>
        <topology evidence="2">Single-pass membrane protein</topology>
    </subcellularLocation>
</comment>
<evidence type="ECO:0000313" key="12">
    <source>
        <dbReference type="EMBL" id="MBB6505385.1"/>
    </source>
</evidence>
<gene>
    <name evidence="12" type="ORF">F4693_002373</name>
    <name evidence="11" type="ORF">FHS97_001579</name>
</gene>
<keyword evidence="14" id="KW-1185">Reference proteome</keyword>
<proteinExistence type="inferred from homology"/>
<reference evidence="12 13" key="2">
    <citation type="submission" date="2020-08" db="EMBL/GenBank/DDBJ databases">
        <title>The Agave Microbiome: Exploring the role of microbial communities in plant adaptations to desert environments.</title>
        <authorList>
            <person name="Partida-Martinez L.P."/>
        </authorList>
    </citation>
    <scope>NUCLEOTIDE SEQUENCE [LARGE SCALE GENOMIC DNA]</scope>
    <source>
        <strain evidence="12 13">AS3.13</strain>
    </source>
</reference>
<dbReference type="Proteomes" id="UP000560131">
    <property type="component" value="Unassembled WGS sequence"/>
</dbReference>
<keyword evidence="12" id="KW-0282">Flagellum</keyword>
<evidence type="ECO:0000256" key="8">
    <source>
        <dbReference type="ARBA" id="ARBA00022989"/>
    </source>
</evidence>
<evidence type="ECO:0000256" key="2">
    <source>
        <dbReference type="ARBA" id="ARBA00004162"/>
    </source>
</evidence>
<feature type="transmembrane region" description="Helical" evidence="10">
    <location>
        <begin position="28"/>
        <end position="49"/>
    </location>
</feature>
<dbReference type="GO" id="GO:0009425">
    <property type="term" value="C:bacterial-type flagellum basal body"/>
    <property type="evidence" value="ECO:0007669"/>
    <property type="project" value="InterPro"/>
</dbReference>
<dbReference type="Pfam" id="PF03748">
    <property type="entry name" value="FliL"/>
    <property type="match status" value="1"/>
</dbReference>
<dbReference type="InterPro" id="IPR005503">
    <property type="entry name" value="FliL"/>
</dbReference>
<dbReference type="EMBL" id="JACIJN010000004">
    <property type="protein sequence ID" value="MBB5725653.1"/>
    <property type="molecule type" value="Genomic_DNA"/>
</dbReference>
<evidence type="ECO:0000313" key="11">
    <source>
        <dbReference type="EMBL" id="MBB5725653.1"/>
    </source>
</evidence>
<dbReference type="GO" id="GO:0006935">
    <property type="term" value="P:chemotaxis"/>
    <property type="evidence" value="ECO:0007669"/>
    <property type="project" value="UniProtKB-KW"/>
</dbReference>
<keyword evidence="10" id="KW-0997">Cell inner membrane</keyword>
<dbReference type="EMBL" id="JACHBT010000012">
    <property type="protein sequence ID" value="MBB6505385.1"/>
    <property type="molecule type" value="Genomic_DNA"/>
</dbReference>
<name>A0A7X0MPT0_9SPHN</name>
<evidence type="ECO:0000256" key="6">
    <source>
        <dbReference type="ARBA" id="ARBA00022692"/>
    </source>
</evidence>
<keyword evidence="6 10" id="KW-0812">Transmembrane</keyword>
<dbReference type="PANTHER" id="PTHR35091:SF2">
    <property type="entry name" value="FLAGELLAR PROTEIN FLIL"/>
    <property type="match status" value="1"/>
</dbReference>
<evidence type="ECO:0000256" key="9">
    <source>
        <dbReference type="ARBA" id="ARBA00023136"/>
    </source>
</evidence>
<protein>
    <recommendedName>
        <fullName evidence="10">Flagellar protein FliL</fullName>
    </recommendedName>
</protein>
<evidence type="ECO:0000313" key="13">
    <source>
        <dbReference type="Proteomes" id="UP000522313"/>
    </source>
</evidence>
<evidence type="ECO:0000313" key="14">
    <source>
        <dbReference type="Proteomes" id="UP000560131"/>
    </source>
</evidence>
<sequence>MASTSIDDDADDTDAEISLDTPARKKRLPLIAGAAAALLAVSGGAYYMLGNRSAAHEEAPAADLEKALVDVPEMTISLHTSDGRPHLLKLHFMLVAANPKAIEGMRAKLPLYIDALQPFLHELRPEDLNGSAAIFRVKEEMLSRASGVFGDAAVKDILVQDLIQL</sequence>
<keyword evidence="5 10" id="KW-0145">Chemotaxis</keyword>
<evidence type="ECO:0000256" key="1">
    <source>
        <dbReference type="ARBA" id="ARBA00002254"/>
    </source>
</evidence>
<dbReference type="GO" id="GO:0071978">
    <property type="term" value="P:bacterial-type flagellum-dependent swarming motility"/>
    <property type="evidence" value="ECO:0007669"/>
    <property type="project" value="TreeGrafter"/>
</dbReference>
<organism evidence="12 13">
    <name type="scientific">Sphingomonas endophytica</name>
    <dbReference type="NCBI Taxonomy" id="869719"/>
    <lineage>
        <taxon>Bacteria</taxon>
        <taxon>Pseudomonadati</taxon>
        <taxon>Pseudomonadota</taxon>
        <taxon>Alphaproteobacteria</taxon>
        <taxon>Sphingomonadales</taxon>
        <taxon>Sphingomonadaceae</taxon>
        <taxon>Sphingomonas</taxon>
    </lineage>
</organism>
<reference evidence="12 13" key="3">
    <citation type="submission" date="2020-08" db="EMBL/GenBank/DDBJ databases">
        <authorList>
            <person name="Partida-Martinez L."/>
            <person name="Huntemann M."/>
            <person name="Clum A."/>
            <person name="Wang J."/>
            <person name="Palaniappan K."/>
            <person name="Ritter S."/>
            <person name="Chen I.-M."/>
            <person name="Stamatis D."/>
            <person name="Reddy T."/>
            <person name="O'Malley R."/>
            <person name="Daum C."/>
            <person name="Shapiro N."/>
            <person name="Ivanova N."/>
            <person name="Kyrpides N."/>
            <person name="Woyke T."/>
        </authorList>
    </citation>
    <scope>NUCLEOTIDE SEQUENCE [LARGE SCALE GENOMIC DNA]</scope>
    <source>
        <strain evidence="12 13">AS3.13</strain>
    </source>
</reference>
<accession>A0A7X0MPT0</accession>
<dbReference type="Proteomes" id="UP000522313">
    <property type="component" value="Unassembled WGS sequence"/>
</dbReference>
<comment type="function">
    <text evidence="1 10">Controls the rotational direction of flagella during chemotaxis.</text>
</comment>
<keyword evidence="12" id="KW-0966">Cell projection</keyword>
<keyword evidence="8 10" id="KW-1133">Transmembrane helix</keyword>
<evidence type="ECO:0000256" key="10">
    <source>
        <dbReference type="RuleBase" id="RU364125"/>
    </source>
</evidence>
<evidence type="ECO:0000256" key="7">
    <source>
        <dbReference type="ARBA" id="ARBA00022779"/>
    </source>
</evidence>
<dbReference type="AlphaFoldDB" id="A0A7X0MPT0"/>
<evidence type="ECO:0000256" key="3">
    <source>
        <dbReference type="ARBA" id="ARBA00008281"/>
    </source>
</evidence>
<comment type="caution">
    <text evidence="12">The sequence shown here is derived from an EMBL/GenBank/DDBJ whole genome shotgun (WGS) entry which is preliminary data.</text>
</comment>
<keyword evidence="9 10" id="KW-0472">Membrane</keyword>
<keyword evidence="12" id="KW-0969">Cilium</keyword>
<evidence type="ECO:0000256" key="4">
    <source>
        <dbReference type="ARBA" id="ARBA00022475"/>
    </source>
</evidence>